<evidence type="ECO:0000313" key="13">
    <source>
        <dbReference type="Proteomes" id="UP000183649"/>
    </source>
</evidence>
<feature type="domain" description="Flagellar assembly protein FliH/Type III secretion system HrpE" evidence="11">
    <location>
        <begin position="90"/>
        <end position="201"/>
    </location>
</feature>
<dbReference type="PANTHER" id="PTHR34982:SF1">
    <property type="entry name" value="FLAGELLAR ASSEMBLY PROTEIN FLIH"/>
    <property type="match status" value="1"/>
</dbReference>
<keyword evidence="6" id="KW-0963">Cytoplasm</keyword>
<dbReference type="GO" id="GO:0015031">
    <property type="term" value="P:protein transport"/>
    <property type="evidence" value="ECO:0007669"/>
    <property type="project" value="UniProtKB-KW"/>
</dbReference>
<evidence type="ECO:0000256" key="10">
    <source>
        <dbReference type="SAM" id="MobiDB-lite"/>
    </source>
</evidence>
<evidence type="ECO:0000256" key="1">
    <source>
        <dbReference type="ARBA" id="ARBA00003041"/>
    </source>
</evidence>
<evidence type="ECO:0000256" key="3">
    <source>
        <dbReference type="ARBA" id="ARBA00006602"/>
    </source>
</evidence>
<dbReference type="GO" id="GO:0044781">
    <property type="term" value="P:bacterial-type flagellum organization"/>
    <property type="evidence" value="ECO:0007669"/>
    <property type="project" value="UniProtKB-KW"/>
</dbReference>
<keyword evidence="13" id="KW-1185">Reference proteome</keyword>
<dbReference type="STRING" id="339866.GCA_001418255_01499"/>
<proteinExistence type="inferred from homology"/>
<dbReference type="RefSeq" id="WP_055450395.1">
    <property type="nucleotide sequence ID" value="NZ_CYHF01000004.1"/>
</dbReference>
<dbReference type="Pfam" id="PF02108">
    <property type="entry name" value="FliH"/>
    <property type="match status" value="1"/>
</dbReference>
<dbReference type="EMBL" id="CYHF01000004">
    <property type="protein sequence ID" value="CUA96755.1"/>
    <property type="molecule type" value="Genomic_DNA"/>
</dbReference>
<protein>
    <recommendedName>
        <fullName evidence="4">Flagellar assembly protein FliH</fullName>
    </recommendedName>
</protein>
<dbReference type="GO" id="GO:0071973">
    <property type="term" value="P:bacterial-type flagellum-dependent cell motility"/>
    <property type="evidence" value="ECO:0007669"/>
    <property type="project" value="InterPro"/>
</dbReference>
<comment type="similarity">
    <text evidence="3">Belongs to the FliH family.</text>
</comment>
<dbReference type="Proteomes" id="UP000183649">
    <property type="component" value="Unassembled WGS sequence"/>
</dbReference>
<feature type="compositionally biased region" description="Basic and acidic residues" evidence="10">
    <location>
        <begin position="1"/>
        <end position="12"/>
    </location>
</feature>
<keyword evidence="5" id="KW-0813">Transport</keyword>
<evidence type="ECO:0000259" key="11">
    <source>
        <dbReference type="Pfam" id="PF02108"/>
    </source>
</evidence>
<feature type="region of interest" description="Disordered" evidence="10">
    <location>
        <begin position="1"/>
        <end position="71"/>
    </location>
</feature>
<dbReference type="InterPro" id="IPR000563">
    <property type="entry name" value="Flag_FliH"/>
</dbReference>
<dbReference type="PRINTS" id="PR01003">
    <property type="entry name" value="FLGFLIH"/>
</dbReference>
<keyword evidence="12" id="KW-0969">Cilium</keyword>
<reference evidence="13" key="1">
    <citation type="submission" date="2015-08" db="EMBL/GenBank/DDBJ databases">
        <authorList>
            <person name="Varghese N."/>
        </authorList>
    </citation>
    <scope>NUCLEOTIDE SEQUENCE [LARGE SCALE GENOMIC DNA]</scope>
    <source>
        <strain evidence="13">DSM 18181</strain>
    </source>
</reference>
<keyword evidence="9" id="KW-1006">Bacterial flagellum protein export</keyword>
<keyword evidence="8" id="KW-0653">Protein transport</keyword>
<name>A0A0K6I0V2_9BURK</name>
<evidence type="ECO:0000256" key="6">
    <source>
        <dbReference type="ARBA" id="ARBA00022490"/>
    </source>
</evidence>
<evidence type="ECO:0000313" key="12">
    <source>
        <dbReference type="EMBL" id="CUA96755.1"/>
    </source>
</evidence>
<evidence type="ECO:0000256" key="7">
    <source>
        <dbReference type="ARBA" id="ARBA00022795"/>
    </source>
</evidence>
<evidence type="ECO:0000256" key="8">
    <source>
        <dbReference type="ARBA" id="ARBA00022927"/>
    </source>
</evidence>
<organism evidence="12 13">
    <name type="scientific">Thiomonas bhubaneswarensis</name>
    <dbReference type="NCBI Taxonomy" id="339866"/>
    <lineage>
        <taxon>Bacteria</taxon>
        <taxon>Pseudomonadati</taxon>
        <taxon>Pseudomonadota</taxon>
        <taxon>Betaproteobacteria</taxon>
        <taxon>Burkholderiales</taxon>
        <taxon>Thiomonas</taxon>
    </lineage>
</organism>
<keyword evidence="12" id="KW-0966">Cell projection</keyword>
<dbReference type="GO" id="GO:0003774">
    <property type="term" value="F:cytoskeletal motor activity"/>
    <property type="evidence" value="ECO:0007669"/>
    <property type="project" value="InterPro"/>
</dbReference>
<dbReference type="GO" id="GO:0009288">
    <property type="term" value="C:bacterial-type flagellum"/>
    <property type="evidence" value="ECO:0007669"/>
    <property type="project" value="InterPro"/>
</dbReference>
<comment type="function">
    <text evidence="1">Needed for flagellar regrowth and assembly.</text>
</comment>
<feature type="compositionally biased region" description="Polar residues" evidence="10">
    <location>
        <begin position="17"/>
        <end position="26"/>
    </location>
</feature>
<feature type="compositionally biased region" description="Basic and acidic residues" evidence="10">
    <location>
        <begin position="55"/>
        <end position="71"/>
    </location>
</feature>
<dbReference type="OrthoDB" id="5296952at2"/>
<dbReference type="InterPro" id="IPR051472">
    <property type="entry name" value="T3SS_Stator/FliH"/>
</dbReference>
<dbReference type="AlphaFoldDB" id="A0A0K6I0V2"/>
<dbReference type="PANTHER" id="PTHR34982">
    <property type="entry name" value="YOP PROTEINS TRANSLOCATION PROTEIN L"/>
    <property type="match status" value="1"/>
</dbReference>
<feature type="compositionally biased region" description="Polar residues" evidence="10">
    <location>
        <begin position="35"/>
        <end position="44"/>
    </location>
</feature>
<keyword evidence="12" id="KW-0282">Flagellum</keyword>
<dbReference type="InterPro" id="IPR018035">
    <property type="entry name" value="Flagellar_FliH/T3SS_HrpE"/>
</dbReference>
<evidence type="ECO:0000256" key="9">
    <source>
        <dbReference type="ARBA" id="ARBA00023225"/>
    </source>
</evidence>
<evidence type="ECO:0000256" key="5">
    <source>
        <dbReference type="ARBA" id="ARBA00022448"/>
    </source>
</evidence>
<evidence type="ECO:0000256" key="2">
    <source>
        <dbReference type="ARBA" id="ARBA00004496"/>
    </source>
</evidence>
<gene>
    <name evidence="12" type="ORF">Ga0061069_104269</name>
</gene>
<dbReference type="GO" id="GO:0005829">
    <property type="term" value="C:cytosol"/>
    <property type="evidence" value="ECO:0007669"/>
    <property type="project" value="TreeGrafter"/>
</dbReference>
<evidence type="ECO:0000256" key="4">
    <source>
        <dbReference type="ARBA" id="ARBA00016507"/>
    </source>
</evidence>
<sequence length="244" mass="26853">MSSIIPKEDAQAARRWQPQSVDTPGSAQARAPDPTFQTPPTAQQFEAVYAQAEAQGREEGRQSGYEQGRHEGFETGRAEGLAAGRAQAQQERETLLTLVTRLTKPVAELDAQAETALVALALELARQVVLHDVQTQPEALLPMVRKALAAFPAQAGAPMLRLHPLDLEVLRKVAPEFEDEGVGLVGDDTLHRGDVIVASAAPGTTAMPDRRWRVRNRDAVSELDLRIEERWRQIMARLFEEGLQ</sequence>
<keyword evidence="7" id="KW-1005">Bacterial flagellum biogenesis</keyword>
<comment type="subcellular location">
    <subcellularLocation>
        <location evidence="2">Cytoplasm</location>
    </subcellularLocation>
</comment>
<accession>A0A0K6I0V2</accession>